<accession>E0SRU8</accession>
<dbReference type="EMBL" id="CP002098">
    <property type="protein sequence ID" value="ADM28479.1"/>
    <property type="molecule type" value="Genomic_DNA"/>
</dbReference>
<keyword evidence="1" id="KW-1133">Transmembrane helix</keyword>
<keyword evidence="1" id="KW-0472">Membrane</keyword>
<evidence type="ECO:0000313" key="3">
    <source>
        <dbReference type="Proteomes" id="UP000001304"/>
    </source>
</evidence>
<evidence type="ECO:0000256" key="1">
    <source>
        <dbReference type="SAM" id="Phobius"/>
    </source>
</evidence>
<proteinExistence type="predicted"/>
<dbReference type="Proteomes" id="UP000001304">
    <property type="component" value="Chromosome"/>
</dbReference>
<dbReference type="KEGG" id="iag:Igag_1682"/>
<dbReference type="BioCyc" id="IAGG583356:GHAH-1669-MONOMER"/>
<dbReference type="STRING" id="583356.Igag_1682"/>
<dbReference type="AlphaFoldDB" id="E0SRU8"/>
<reference evidence="2 3" key="1">
    <citation type="journal article" date="2010" name="Stand. Genomic Sci.">
        <title>Complete genome sequence of Ignisphaera aggregans type strain (AQ1.S1).</title>
        <authorList>
            <person name="Goker M."/>
            <person name="Held B."/>
            <person name="Lapidus A."/>
            <person name="Nolan M."/>
            <person name="Spring S."/>
            <person name="Yasawong M."/>
            <person name="Lucas S."/>
            <person name="Glavina Del Rio T."/>
            <person name="Tice H."/>
            <person name="Cheng J.F."/>
            <person name="Goodwin L."/>
            <person name="Tapia R."/>
            <person name="Pitluck S."/>
            <person name="Liolios K."/>
            <person name="Ivanova N."/>
            <person name="Mavromatis K."/>
            <person name="Mikhailova N."/>
            <person name="Pati A."/>
            <person name="Chen A."/>
            <person name="Palaniappan K."/>
            <person name="Brambilla E."/>
            <person name="Land M."/>
            <person name="Hauser L."/>
            <person name="Chang Y.J."/>
            <person name="Jeffries C.D."/>
            <person name="Brettin T."/>
            <person name="Detter J.C."/>
            <person name="Han C."/>
            <person name="Rohde M."/>
            <person name="Sikorski J."/>
            <person name="Woyke T."/>
            <person name="Bristow J."/>
            <person name="Eisen J.A."/>
            <person name="Markowitz V."/>
            <person name="Hugenholtz P."/>
            <person name="Kyrpides N.C."/>
            <person name="Klenk H.P."/>
        </authorList>
    </citation>
    <scope>NUCLEOTIDE SEQUENCE [LARGE SCALE GENOMIC DNA]</scope>
    <source>
        <strain evidence="3">DSM 17230 / JCM 13409 / AQ1.S1</strain>
    </source>
</reference>
<feature type="transmembrane region" description="Helical" evidence="1">
    <location>
        <begin position="7"/>
        <end position="32"/>
    </location>
</feature>
<gene>
    <name evidence="2" type="ordered locus">Igag_1682</name>
</gene>
<name>E0SRU8_IGNAA</name>
<evidence type="ECO:0000313" key="2">
    <source>
        <dbReference type="EMBL" id="ADM28479.1"/>
    </source>
</evidence>
<keyword evidence="1" id="KW-0812">Transmembrane</keyword>
<sequence>MRGISKFLVLIMLIGITIVIAVAAIALIQSYIQSLWKPEMLRIIEARIIYRDNSYYLYLYMANDGDVRAEIYKIEIYQMETRDVNIAIDPHKEASATIPLEKEYTLGTTYRARLYLKTGTIYFKDITITS</sequence>
<protein>
    <submittedName>
        <fullName evidence="2">Uncharacterized protein</fullName>
    </submittedName>
</protein>
<keyword evidence="3" id="KW-1185">Reference proteome</keyword>
<dbReference type="HOGENOM" id="CLU_1933239_0_0_2"/>
<organism evidence="2 3">
    <name type="scientific">Ignisphaera aggregans (strain DSM 17230 / JCM 13409 / AQ1.S1)</name>
    <dbReference type="NCBI Taxonomy" id="583356"/>
    <lineage>
        <taxon>Archaea</taxon>
        <taxon>Thermoproteota</taxon>
        <taxon>Thermoprotei</taxon>
        <taxon>Desulfurococcales</taxon>
        <taxon>Desulfurococcaceae</taxon>
        <taxon>Ignisphaera</taxon>
    </lineage>
</organism>